<comment type="caution">
    <text evidence="12">Lacks conserved residue(s) required for the propagation of feature annotation.</text>
</comment>
<dbReference type="Proteomes" id="UP000295689">
    <property type="component" value="Unassembled WGS sequence"/>
</dbReference>
<dbReference type="UniPathway" id="UPA00219"/>
<comment type="pathway">
    <text evidence="2 12">Cell wall biogenesis; peptidoglycan biosynthesis.</text>
</comment>
<comment type="function">
    <text evidence="12">Cell wall formation. Adds enolpyruvyl to UDP-N-acetylglucosamine.</text>
</comment>
<dbReference type="GO" id="GO:0008360">
    <property type="term" value="P:regulation of cell shape"/>
    <property type="evidence" value="ECO:0007669"/>
    <property type="project" value="UniProtKB-KW"/>
</dbReference>
<feature type="active site" description="Proton donor" evidence="12">
    <location>
        <position position="117"/>
    </location>
</feature>
<dbReference type="EC" id="2.5.1.7" evidence="12"/>
<comment type="subcellular location">
    <subcellularLocation>
        <location evidence="1 12">Cytoplasm</location>
    </subcellularLocation>
</comment>
<evidence type="ECO:0000256" key="2">
    <source>
        <dbReference type="ARBA" id="ARBA00004752"/>
    </source>
</evidence>
<dbReference type="NCBIfam" id="TIGR01072">
    <property type="entry name" value="murA"/>
    <property type="match status" value="1"/>
</dbReference>
<keyword evidence="3 12" id="KW-0963">Cytoplasm</keyword>
<evidence type="ECO:0000256" key="1">
    <source>
        <dbReference type="ARBA" id="ARBA00004496"/>
    </source>
</evidence>
<gene>
    <name evidence="12" type="primary">murA</name>
    <name evidence="14" type="ORF">EV146_108191</name>
</gene>
<evidence type="ECO:0000256" key="5">
    <source>
        <dbReference type="ARBA" id="ARBA00022679"/>
    </source>
</evidence>
<dbReference type="HAMAP" id="MF_00111">
    <property type="entry name" value="MurA"/>
    <property type="match status" value="1"/>
</dbReference>
<dbReference type="PANTHER" id="PTHR43783:SF1">
    <property type="entry name" value="UDP-N-ACETYLGLUCOSAMINE 1-CARBOXYVINYLTRANSFERASE"/>
    <property type="match status" value="1"/>
</dbReference>
<dbReference type="NCBIfam" id="NF009470">
    <property type="entry name" value="PRK12830.1"/>
    <property type="match status" value="1"/>
</dbReference>
<dbReference type="Pfam" id="PF00275">
    <property type="entry name" value="EPSP_synthase"/>
    <property type="match status" value="1"/>
</dbReference>
<dbReference type="NCBIfam" id="NF006873">
    <property type="entry name" value="PRK09369.1"/>
    <property type="match status" value="1"/>
</dbReference>
<evidence type="ECO:0000259" key="13">
    <source>
        <dbReference type="Pfam" id="PF00275"/>
    </source>
</evidence>
<name>A0A4R2BAY1_9BACI</name>
<dbReference type="GO" id="GO:0019277">
    <property type="term" value="P:UDP-N-acetylgalactosamine biosynthetic process"/>
    <property type="evidence" value="ECO:0007669"/>
    <property type="project" value="InterPro"/>
</dbReference>
<evidence type="ECO:0000256" key="12">
    <source>
        <dbReference type="HAMAP-Rule" id="MF_00111"/>
    </source>
</evidence>
<dbReference type="SUPFAM" id="SSF55205">
    <property type="entry name" value="EPT/RTPC-like"/>
    <property type="match status" value="1"/>
</dbReference>
<keyword evidence="15" id="KW-1185">Reference proteome</keyword>
<organism evidence="14 15">
    <name type="scientific">Mesobacillus foraminis</name>
    <dbReference type="NCBI Taxonomy" id="279826"/>
    <lineage>
        <taxon>Bacteria</taxon>
        <taxon>Bacillati</taxon>
        <taxon>Bacillota</taxon>
        <taxon>Bacilli</taxon>
        <taxon>Bacillales</taxon>
        <taxon>Bacillaceae</taxon>
        <taxon>Mesobacillus</taxon>
    </lineage>
</organism>
<keyword evidence="7 12" id="KW-0573">Peptidoglycan synthesis</keyword>
<keyword evidence="5 12" id="KW-0808">Transferase</keyword>
<dbReference type="InterPro" id="IPR050068">
    <property type="entry name" value="MurA_subfamily"/>
</dbReference>
<dbReference type="InterPro" id="IPR013792">
    <property type="entry name" value="RNA3'P_cycl/enolpyr_Trfase_a/b"/>
</dbReference>
<evidence type="ECO:0000256" key="3">
    <source>
        <dbReference type="ARBA" id="ARBA00022490"/>
    </source>
</evidence>
<dbReference type="Gene3D" id="3.65.10.10">
    <property type="entry name" value="Enolpyruvate transferase domain"/>
    <property type="match status" value="2"/>
</dbReference>
<evidence type="ECO:0000256" key="6">
    <source>
        <dbReference type="ARBA" id="ARBA00022960"/>
    </source>
</evidence>
<accession>A0A4R2BAY1</accession>
<keyword evidence="8 12" id="KW-0131">Cell cycle</keyword>
<dbReference type="InterPro" id="IPR001986">
    <property type="entry name" value="Enolpyruvate_Tfrase_dom"/>
</dbReference>
<keyword evidence="6 12" id="KW-0133">Cell shape</keyword>
<dbReference type="GO" id="GO:0009252">
    <property type="term" value="P:peptidoglycan biosynthetic process"/>
    <property type="evidence" value="ECO:0007669"/>
    <property type="project" value="UniProtKB-UniRule"/>
</dbReference>
<dbReference type="CDD" id="cd01555">
    <property type="entry name" value="UdpNAET"/>
    <property type="match status" value="1"/>
</dbReference>
<evidence type="ECO:0000256" key="10">
    <source>
        <dbReference type="ARBA" id="ARBA00038367"/>
    </source>
</evidence>
<evidence type="ECO:0000313" key="15">
    <source>
        <dbReference type="Proteomes" id="UP000295689"/>
    </source>
</evidence>
<dbReference type="GO" id="GO:0008760">
    <property type="term" value="F:UDP-N-acetylglucosamine 1-carboxyvinyltransferase activity"/>
    <property type="evidence" value="ECO:0007669"/>
    <property type="project" value="UniProtKB-UniRule"/>
</dbReference>
<feature type="modified residue" description="2-(S-cysteinyl)pyruvic acid O-phosphothioketal" evidence="12">
    <location>
        <position position="117"/>
    </location>
</feature>
<comment type="catalytic activity">
    <reaction evidence="11 12">
        <text>phosphoenolpyruvate + UDP-N-acetyl-alpha-D-glucosamine = UDP-N-acetyl-3-O-(1-carboxyvinyl)-alpha-D-glucosamine + phosphate</text>
        <dbReference type="Rhea" id="RHEA:18681"/>
        <dbReference type="ChEBI" id="CHEBI:43474"/>
        <dbReference type="ChEBI" id="CHEBI:57705"/>
        <dbReference type="ChEBI" id="CHEBI:58702"/>
        <dbReference type="ChEBI" id="CHEBI:68483"/>
        <dbReference type="EC" id="2.5.1.7"/>
    </reaction>
</comment>
<reference evidence="14 15" key="1">
    <citation type="journal article" date="2015" name="Stand. Genomic Sci.">
        <title>Genomic Encyclopedia of Bacterial and Archaeal Type Strains, Phase III: the genomes of soil and plant-associated and newly described type strains.</title>
        <authorList>
            <person name="Whitman W.B."/>
            <person name="Woyke T."/>
            <person name="Klenk H.P."/>
            <person name="Zhou Y."/>
            <person name="Lilburn T.G."/>
            <person name="Beck B.J."/>
            <person name="De Vos P."/>
            <person name="Vandamme P."/>
            <person name="Eisen J.A."/>
            <person name="Garrity G."/>
            <person name="Hugenholtz P."/>
            <person name="Kyrpides N.C."/>
        </authorList>
    </citation>
    <scope>NUCLEOTIDE SEQUENCE [LARGE SCALE GENOMIC DNA]</scope>
    <source>
        <strain evidence="14 15">CV53</strain>
    </source>
</reference>
<dbReference type="PANTHER" id="PTHR43783">
    <property type="entry name" value="UDP-N-ACETYLGLUCOSAMINE 1-CARBOXYVINYLTRANSFERASE"/>
    <property type="match status" value="1"/>
</dbReference>
<feature type="binding site" evidence="12">
    <location>
        <begin position="122"/>
        <end position="126"/>
    </location>
    <ligand>
        <name>UDP-N-acetyl-alpha-D-glucosamine</name>
        <dbReference type="ChEBI" id="CHEBI:57705"/>
    </ligand>
</feature>
<evidence type="ECO:0000256" key="7">
    <source>
        <dbReference type="ARBA" id="ARBA00022984"/>
    </source>
</evidence>
<keyword evidence="4 12" id="KW-0132">Cell division</keyword>
<dbReference type="EMBL" id="SLVV01000008">
    <property type="protein sequence ID" value="TCN24081.1"/>
    <property type="molecule type" value="Genomic_DNA"/>
</dbReference>
<feature type="binding site" evidence="12">
    <location>
        <position position="328"/>
    </location>
    <ligand>
        <name>UDP-N-acetyl-alpha-D-glucosamine</name>
        <dbReference type="ChEBI" id="CHEBI:57705"/>
    </ligand>
</feature>
<dbReference type="GO" id="GO:0071555">
    <property type="term" value="P:cell wall organization"/>
    <property type="evidence" value="ECO:0007669"/>
    <property type="project" value="UniProtKB-KW"/>
</dbReference>
<dbReference type="FunFam" id="3.65.10.10:FF:000001">
    <property type="entry name" value="UDP-N-acetylglucosamine 1-carboxyvinyltransferase"/>
    <property type="match status" value="1"/>
</dbReference>
<keyword evidence="9 12" id="KW-0961">Cell wall biogenesis/degradation</keyword>
<proteinExistence type="inferred from homology"/>
<dbReference type="RefSeq" id="WP_132008109.1">
    <property type="nucleotide sequence ID" value="NZ_JABUHM010000007.1"/>
</dbReference>
<evidence type="ECO:0000256" key="4">
    <source>
        <dbReference type="ARBA" id="ARBA00022618"/>
    </source>
</evidence>
<feature type="binding site" evidence="12">
    <location>
        <begin position="22"/>
        <end position="23"/>
    </location>
    <ligand>
        <name>phosphoenolpyruvate</name>
        <dbReference type="ChEBI" id="CHEBI:58702"/>
    </ligand>
</feature>
<feature type="binding site" evidence="12">
    <location>
        <position position="93"/>
    </location>
    <ligand>
        <name>UDP-N-acetyl-alpha-D-glucosamine</name>
        <dbReference type="ChEBI" id="CHEBI:57705"/>
    </ligand>
</feature>
<sequence>MEKIIVRGGKRLSGTVKVEGAKNAVLPVIAATLLASDGKSVIRDVPTLSDVYTINQVLRSLNADVEFENNTIVVDASRELKIEAPFEYVRKMRASVLVMGSLLARNGRARVALPGGCAIGSRPIDQHLKGFEAMGATVKVGNGFIEAEALEGLHGAKIYLDFPSVGATENIMMAAVLAKGTTVIENVAKEPEIVDLANFLNKMGANVKGAGTGTIKIEGVEQLFGIEHNIIPDRIEAGTFMVASAITGGNVLVKGAVPEHLSSLIAKMEEMGVIFEEEQDGIRVIGPDILKAVDIKTMPHPGFPTDMQSQMMALLLRAQGTSMITETVFENRFMHVEEFRRMNAQIKIDGRSVIMNGPSNLQGAEVAATDLRAAAALVLTGLVAEGVTRVTELKHLDRGYVGFHDKLAALGADIERISEVEEVELGQTYISDMNA</sequence>
<dbReference type="AlphaFoldDB" id="A0A4R2BAY1"/>
<keyword evidence="12" id="KW-0670">Pyruvate</keyword>
<dbReference type="InterPro" id="IPR005750">
    <property type="entry name" value="UDP_GlcNAc_COvinyl_MurA"/>
</dbReference>
<dbReference type="GO" id="GO:0005737">
    <property type="term" value="C:cytoplasm"/>
    <property type="evidence" value="ECO:0007669"/>
    <property type="project" value="UniProtKB-SubCell"/>
</dbReference>
<feature type="binding site" evidence="12">
    <location>
        <position position="306"/>
    </location>
    <ligand>
        <name>UDP-N-acetyl-alpha-D-glucosamine</name>
        <dbReference type="ChEBI" id="CHEBI:57705"/>
    </ligand>
</feature>
<dbReference type="GO" id="GO:0051301">
    <property type="term" value="P:cell division"/>
    <property type="evidence" value="ECO:0007669"/>
    <property type="project" value="UniProtKB-KW"/>
</dbReference>
<protein>
    <recommendedName>
        <fullName evidence="12">UDP-N-acetylglucosamine 1-carboxyvinyltransferase</fullName>
        <ecNumber evidence="12">2.5.1.7</ecNumber>
    </recommendedName>
    <alternativeName>
        <fullName evidence="12">Enoylpyruvate transferase</fullName>
    </alternativeName>
    <alternativeName>
        <fullName evidence="12">UDP-N-acetylglucosamine enolpyruvyl transferase</fullName>
        <shortName evidence="12">EPT</shortName>
    </alternativeName>
</protein>
<evidence type="ECO:0000256" key="9">
    <source>
        <dbReference type="ARBA" id="ARBA00023316"/>
    </source>
</evidence>
<evidence type="ECO:0000256" key="8">
    <source>
        <dbReference type="ARBA" id="ARBA00023306"/>
    </source>
</evidence>
<evidence type="ECO:0000256" key="11">
    <source>
        <dbReference type="ARBA" id="ARBA00047527"/>
    </source>
</evidence>
<evidence type="ECO:0000313" key="14">
    <source>
        <dbReference type="EMBL" id="TCN24081.1"/>
    </source>
</evidence>
<dbReference type="InterPro" id="IPR036968">
    <property type="entry name" value="Enolpyruvate_Tfrase_sf"/>
</dbReference>
<comment type="caution">
    <text evidence="14">The sequence shown here is derived from an EMBL/GenBank/DDBJ whole genome shotgun (WGS) entry which is preliminary data.</text>
</comment>
<feature type="domain" description="Enolpyruvate transferase" evidence="13">
    <location>
        <begin position="6"/>
        <end position="407"/>
    </location>
</feature>
<comment type="similarity">
    <text evidence="10 12">Belongs to the EPSP synthase family. MurA subfamily.</text>
</comment>